<dbReference type="Proteomes" id="UP000886595">
    <property type="component" value="Unassembled WGS sequence"/>
</dbReference>
<keyword evidence="2" id="KW-1185">Reference proteome</keyword>
<protein>
    <submittedName>
        <fullName evidence="1">Uncharacterized protein</fullName>
    </submittedName>
</protein>
<dbReference type="Gene3D" id="2.40.50.140">
    <property type="entry name" value="Nucleic acid-binding proteins"/>
    <property type="match status" value="1"/>
</dbReference>
<name>A0A8X7VAJ3_BRACI</name>
<proteinExistence type="predicted"/>
<dbReference type="AlphaFoldDB" id="A0A8X7VAJ3"/>
<gene>
    <name evidence="1" type="ORF">Bca52824_027474</name>
</gene>
<evidence type="ECO:0000313" key="1">
    <source>
        <dbReference type="EMBL" id="KAG2307726.1"/>
    </source>
</evidence>
<organism evidence="1 2">
    <name type="scientific">Brassica carinata</name>
    <name type="common">Ethiopian mustard</name>
    <name type="synonym">Abyssinian cabbage</name>
    <dbReference type="NCBI Taxonomy" id="52824"/>
    <lineage>
        <taxon>Eukaryota</taxon>
        <taxon>Viridiplantae</taxon>
        <taxon>Streptophyta</taxon>
        <taxon>Embryophyta</taxon>
        <taxon>Tracheophyta</taxon>
        <taxon>Spermatophyta</taxon>
        <taxon>Magnoliopsida</taxon>
        <taxon>eudicotyledons</taxon>
        <taxon>Gunneridae</taxon>
        <taxon>Pentapetalae</taxon>
        <taxon>rosids</taxon>
        <taxon>malvids</taxon>
        <taxon>Brassicales</taxon>
        <taxon>Brassicaceae</taxon>
        <taxon>Brassiceae</taxon>
        <taxon>Brassica</taxon>
    </lineage>
</organism>
<evidence type="ECO:0000313" key="2">
    <source>
        <dbReference type="Proteomes" id="UP000886595"/>
    </source>
</evidence>
<sequence>MNPAVSSAVVKNAAAANLPAAHVEPALFFRDVTLGPREAVLRFRLIHLWEARNPNTRTLIGQEMLLIDEEGTAIQGFVPAGRVGNFELIAGSVYRLNNFFGSRNKVQYQVADHIAIISFS</sequence>
<reference evidence="1 2" key="1">
    <citation type="submission" date="2020-02" db="EMBL/GenBank/DDBJ databases">
        <authorList>
            <person name="Ma Q."/>
            <person name="Huang Y."/>
            <person name="Song X."/>
            <person name="Pei D."/>
        </authorList>
    </citation>
    <scope>NUCLEOTIDE SEQUENCE [LARGE SCALE GENOMIC DNA]</scope>
    <source>
        <strain evidence="1">Sxm20200214</strain>
        <tissue evidence="1">Leaf</tissue>
    </source>
</reference>
<comment type="caution">
    <text evidence="1">The sequence shown here is derived from an EMBL/GenBank/DDBJ whole genome shotgun (WGS) entry which is preliminary data.</text>
</comment>
<accession>A0A8X7VAJ3</accession>
<dbReference type="OrthoDB" id="1931061at2759"/>
<dbReference type="EMBL" id="JAAMPC010000006">
    <property type="protein sequence ID" value="KAG2307726.1"/>
    <property type="molecule type" value="Genomic_DNA"/>
</dbReference>
<dbReference type="InterPro" id="IPR012340">
    <property type="entry name" value="NA-bd_OB-fold"/>
</dbReference>
<dbReference type="CDD" id="cd04480">
    <property type="entry name" value="RPA1_DBD_A_like"/>
    <property type="match status" value="1"/>
</dbReference>